<feature type="binding site" evidence="5">
    <location>
        <position position="378"/>
    </location>
    <ligand>
        <name>AMP</name>
        <dbReference type="ChEBI" id="CHEBI:456215"/>
    </ligand>
</feature>
<protein>
    <recommendedName>
        <fullName evidence="5">Carboxylic acid reductase</fullName>
        <shortName evidence="5">CAR</shortName>
        <ecNumber evidence="5">1.2.1.-</ecNumber>
    </recommendedName>
    <alternativeName>
        <fullName evidence="5">ATP/NADPH-dependent carboxylic acid reductase</fullName>
    </alternativeName>
</protein>
<dbReference type="Pfam" id="PF07993">
    <property type="entry name" value="NAD_binding_4"/>
    <property type="match status" value="1"/>
</dbReference>
<evidence type="ECO:0000256" key="5">
    <source>
        <dbReference type="HAMAP-Rule" id="MF_02247"/>
    </source>
</evidence>
<dbReference type="InterPro" id="IPR042099">
    <property type="entry name" value="ANL_N_sf"/>
</dbReference>
<dbReference type="Pfam" id="PF00550">
    <property type="entry name" value="PP-binding"/>
    <property type="match status" value="1"/>
</dbReference>
<keyword evidence="1 5" id="KW-0596">Phosphopantetheine</keyword>
<dbReference type="Proteomes" id="UP000057820">
    <property type="component" value="Chromosome 1"/>
</dbReference>
<proteinExistence type="inferred from homology"/>
<keyword evidence="4 5" id="KW-0067">ATP-binding</keyword>
<dbReference type="GO" id="GO:0005524">
    <property type="term" value="F:ATP binding"/>
    <property type="evidence" value="ECO:0007669"/>
    <property type="project" value="UniProtKB-UniRule"/>
</dbReference>
<dbReference type="AlphaFoldDB" id="A0A0H5NNV9"/>
<dbReference type="InterPro" id="IPR046407">
    <property type="entry name" value="CAR"/>
</dbReference>
<dbReference type="EC" id="1.2.1.-" evidence="5"/>
<dbReference type="NCBIfam" id="NF041592">
    <property type="entry name" value="carboxyl_red"/>
    <property type="match status" value="1"/>
</dbReference>
<dbReference type="InterPro" id="IPR036291">
    <property type="entry name" value="NAD(P)-bd_dom_sf"/>
</dbReference>
<dbReference type="PROSITE" id="PS00455">
    <property type="entry name" value="AMP_BINDING"/>
    <property type="match status" value="1"/>
</dbReference>
<feature type="binding site" evidence="5">
    <location>
        <position position="478"/>
    </location>
    <ligand>
        <name>AMP</name>
        <dbReference type="ChEBI" id="CHEBI:456215"/>
    </ligand>
</feature>
<dbReference type="InterPro" id="IPR006162">
    <property type="entry name" value="Ppantetheine_attach_site"/>
</dbReference>
<dbReference type="NCBIfam" id="TIGR01746">
    <property type="entry name" value="Thioester-redct"/>
    <property type="match status" value="1"/>
</dbReference>
<dbReference type="InterPro" id="IPR009081">
    <property type="entry name" value="PP-bd_ACP"/>
</dbReference>
<feature type="domain" description="Carrier" evidence="6">
    <location>
        <begin position="637"/>
        <end position="712"/>
    </location>
</feature>
<dbReference type="EMBL" id="LN868938">
    <property type="protein sequence ID" value="CRY76932.1"/>
    <property type="molecule type" value="Genomic_DNA"/>
</dbReference>
<dbReference type="PANTHER" id="PTHR43272:SF33">
    <property type="entry name" value="AMP-BINDING DOMAIN-CONTAINING PROTEIN-RELATED"/>
    <property type="match status" value="1"/>
</dbReference>
<feature type="binding site" evidence="5">
    <location>
        <position position="404"/>
    </location>
    <ligand>
        <name>AMP</name>
        <dbReference type="ChEBI" id="CHEBI:456215"/>
    </ligand>
</feature>
<dbReference type="InterPro" id="IPR013120">
    <property type="entry name" value="FAR_NAD-bd"/>
</dbReference>
<dbReference type="SUPFAM" id="SSF51735">
    <property type="entry name" value="NAD(P)-binding Rossmann-fold domains"/>
    <property type="match status" value="1"/>
</dbReference>
<comment type="caution">
    <text evidence="5">Lacks conserved residue(s) required for the propagation of feature annotation.</text>
</comment>
<comment type="cofactor">
    <cofactor evidence="5">
        <name>pantetheine 4'-phosphate</name>
        <dbReference type="ChEBI" id="CHEBI:47942"/>
    </cofactor>
    <text evidence="5">Binds 1 phosphopantetheine covalently.</text>
</comment>
<evidence type="ECO:0000313" key="8">
    <source>
        <dbReference type="Proteomes" id="UP000057820"/>
    </source>
</evidence>
<feature type="binding site" evidence="5">
    <location>
        <position position="499"/>
    </location>
    <ligand>
        <name>AMP</name>
        <dbReference type="ChEBI" id="CHEBI:456215"/>
    </ligand>
</feature>
<dbReference type="SUPFAM" id="SSF47336">
    <property type="entry name" value="ACP-like"/>
    <property type="match status" value="1"/>
</dbReference>
<evidence type="ECO:0000256" key="3">
    <source>
        <dbReference type="ARBA" id="ARBA00022741"/>
    </source>
</evidence>
<keyword evidence="3 5" id="KW-0547">Nucleotide-binding</keyword>
<dbReference type="CDD" id="cd17632">
    <property type="entry name" value="AFD_CAR-like"/>
    <property type="match status" value="1"/>
</dbReference>
<dbReference type="Pfam" id="PF23562">
    <property type="entry name" value="AMP-binding_C_3"/>
    <property type="match status" value="1"/>
</dbReference>
<accession>A0A0H5NNV9</accession>
<keyword evidence="2 5" id="KW-0597">Phosphoprotein</keyword>
<dbReference type="HAMAP" id="MF_02247">
    <property type="entry name" value="Carbox_acid_reduct"/>
    <property type="match status" value="1"/>
</dbReference>
<dbReference type="RefSeq" id="WP_060592268.1">
    <property type="nucleotide sequence ID" value="NZ_CP031418.1"/>
</dbReference>
<dbReference type="SMART" id="SM00823">
    <property type="entry name" value="PKS_PP"/>
    <property type="match status" value="1"/>
</dbReference>
<name>A0A0H5NNV9_NOCFR</name>
<gene>
    <name evidence="7" type="primary">lgrD_1</name>
    <name evidence="5" type="synonym">car</name>
    <name evidence="7" type="ORF">ERS450000_02095</name>
</gene>
<dbReference type="InterPro" id="IPR010080">
    <property type="entry name" value="Thioester_reductase-like_dom"/>
</dbReference>
<comment type="catalytic activity">
    <reaction evidence="5">
        <text>a carboxylate + ATP + NADPH + H(+) = an aldehyde + AMP + diphosphate + NADP(+)</text>
        <dbReference type="Rhea" id="RHEA:50916"/>
        <dbReference type="ChEBI" id="CHEBI:15378"/>
        <dbReference type="ChEBI" id="CHEBI:17478"/>
        <dbReference type="ChEBI" id="CHEBI:29067"/>
        <dbReference type="ChEBI" id="CHEBI:30616"/>
        <dbReference type="ChEBI" id="CHEBI:33019"/>
        <dbReference type="ChEBI" id="CHEBI:57783"/>
        <dbReference type="ChEBI" id="CHEBI:58349"/>
        <dbReference type="ChEBI" id="CHEBI:456215"/>
    </reaction>
</comment>
<keyword evidence="5" id="KW-0560">Oxidoreductase</keyword>
<dbReference type="InterPro" id="IPR020845">
    <property type="entry name" value="AMP-binding_CS"/>
</dbReference>
<dbReference type="SUPFAM" id="SSF56801">
    <property type="entry name" value="Acetyl-CoA synthetase-like"/>
    <property type="match status" value="1"/>
</dbReference>
<dbReference type="PANTHER" id="PTHR43272">
    <property type="entry name" value="LONG-CHAIN-FATTY-ACID--COA LIGASE"/>
    <property type="match status" value="1"/>
</dbReference>
<feature type="binding site" evidence="5">
    <location>
        <position position="902"/>
    </location>
    <ligand>
        <name>NADP(+)</name>
        <dbReference type="ChEBI" id="CHEBI:58349"/>
    </ligand>
</feature>
<dbReference type="InterPro" id="IPR036736">
    <property type="entry name" value="ACP-like_sf"/>
</dbReference>
<dbReference type="CDD" id="cd05235">
    <property type="entry name" value="SDR_e1"/>
    <property type="match status" value="1"/>
</dbReference>
<dbReference type="Gene3D" id="1.10.1200.10">
    <property type="entry name" value="ACP-like"/>
    <property type="match status" value="1"/>
</dbReference>
<dbReference type="GO" id="GO:0031177">
    <property type="term" value="F:phosphopantetheine binding"/>
    <property type="evidence" value="ECO:0007669"/>
    <property type="project" value="UniProtKB-UniRule"/>
</dbReference>
<feature type="binding site" evidence="5">
    <location>
        <position position="598"/>
    </location>
    <ligand>
        <name>AMP</name>
        <dbReference type="ChEBI" id="CHEBI:456215"/>
    </ligand>
</feature>
<feature type="binding site" evidence="5">
    <location>
        <position position="290"/>
    </location>
    <ligand>
        <name>AMP</name>
        <dbReference type="ChEBI" id="CHEBI:456215"/>
    </ligand>
</feature>
<comment type="function">
    <text evidence="5">Catalyzes the ATP- and NADPH-dependent reduction of carboxylic acids to the corresponding aldehydes.</text>
</comment>
<dbReference type="InterPro" id="IPR000873">
    <property type="entry name" value="AMP-dep_synth/lig_dom"/>
</dbReference>
<feature type="binding site" evidence="5">
    <location>
        <position position="796"/>
    </location>
    <ligand>
        <name>NADP(+)</name>
        <dbReference type="ChEBI" id="CHEBI:58349"/>
    </ligand>
</feature>
<feature type="binding site" evidence="5">
    <location>
        <begin position="862"/>
        <end position="864"/>
    </location>
    <ligand>
        <name>NADP(+)</name>
        <dbReference type="ChEBI" id="CHEBI:58349"/>
    </ligand>
</feature>
<feature type="binding site" evidence="5">
    <location>
        <position position="942"/>
    </location>
    <ligand>
        <name>NADP(+)</name>
        <dbReference type="ChEBI" id="CHEBI:58349"/>
    </ligand>
</feature>
<evidence type="ECO:0000313" key="7">
    <source>
        <dbReference type="EMBL" id="CRY76932.1"/>
    </source>
</evidence>
<comment type="domain">
    <text evidence="5">The N-terminal domain likely catalyzes substrate activation by formation of an initial acyl-AMP intermediate, the central region contains the phosphopantetheine attachment site, and the C-terminal domain catalyzes the reduction by NADPH of the intermediate thioester formed from the attack of the phosphopantetheine thiol at the carbonyl carbon of acyl-AMP.</text>
</comment>
<evidence type="ECO:0000256" key="2">
    <source>
        <dbReference type="ARBA" id="ARBA00022553"/>
    </source>
</evidence>
<reference evidence="8" key="1">
    <citation type="submission" date="2015-03" db="EMBL/GenBank/DDBJ databases">
        <authorList>
            <consortium name="Pathogen Informatics"/>
        </authorList>
    </citation>
    <scope>NUCLEOTIDE SEQUENCE [LARGE SCALE GENOMIC DNA]</scope>
    <source>
        <strain evidence="8">NCTC11134</strain>
    </source>
</reference>
<dbReference type="GO" id="GO:0004467">
    <property type="term" value="F:long-chain fatty acid-CoA ligase activity"/>
    <property type="evidence" value="ECO:0007669"/>
    <property type="project" value="TreeGrafter"/>
</dbReference>
<evidence type="ECO:0000256" key="4">
    <source>
        <dbReference type="ARBA" id="ARBA00022840"/>
    </source>
</evidence>
<evidence type="ECO:0000256" key="1">
    <source>
        <dbReference type="ARBA" id="ARBA00022450"/>
    </source>
</evidence>
<keyword evidence="5" id="KW-0521">NADP</keyword>
<feature type="modified residue" description="O-(pantetheine 4'-phosphoryl)serine" evidence="5">
    <location>
        <position position="671"/>
    </location>
</feature>
<feature type="binding site" evidence="5">
    <location>
        <position position="938"/>
    </location>
    <ligand>
        <name>NADP(+)</name>
        <dbReference type="ChEBI" id="CHEBI:58349"/>
    </ligand>
</feature>
<dbReference type="PROSITE" id="PS50075">
    <property type="entry name" value="CARRIER"/>
    <property type="match status" value="1"/>
</dbReference>
<feature type="binding site" evidence="5">
    <location>
        <position position="965"/>
    </location>
    <ligand>
        <name>NADP(+)</name>
        <dbReference type="ChEBI" id="CHEBI:58349"/>
    </ligand>
</feature>
<dbReference type="GO" id="GO:0016620">
    <property type="term" value="F:oxidoreductase activity, acting on the aldehyde or oxo group of donors, NAD or NADP as acceptor"/>
    <property type="evidence" value="ECO:0007669"/>
    <property type="project" value="UniProtKB-UniRule"/>
</dbReference>
<sequence length="1155" mass="125556">MESTRATRLRQRIAALYADDAQVRDARPDEAISAALREPGLRLRDLVATVVDGYRDRPALAAREVEPAVDAGTGACVARLLPEYTTMSYGELGLRLRAVAAAWQHDDETRLRPGEFVATLGFTSPDYAVVDLACVWAGAVAVPLQASASVTQLTAILAETTPAILATGLDTLPHAVDCVLAGATPRALHVFDFDPAIDAQRTVYEAACARLAGTGVRVRTLAEVEDRGRALPPAVIDDGHGDDRLALLIYTSGSTGTPKGAMYTERLVALMWLGQPQVAALTVNYLPLSHVAGRLALFGLLARGGTAYFTARADMSTLFEDLALARPTELFVVPRVCEMVLQRFQTERLRRQADDDRVKADLRLELFGDRLLSVVCGSAPLAPELKAFMESVLDLTLHDGYGSTEAGGSVVIDNTVRRPPVLDYRLADVPELGYFRTDKPHPRGELLLETTTMIPGYYRRPELNAQIFDEDGFYRTGDVVAELAPDRLVYVDRRNNVLKLAQGEFVTIARLEAIFANSPLVRQIFVYGNSERAYLLAVIVPSRQALAGDPATLKTRIAESLQHIGRDAELEAYEIPRDFLIETEPFTTESGLLSGIGKILRPAVEARYRDRLEQLYADLAAAQQDELVALRREAGQRPVLETVTRAAAAILGGTASDLSPAAHFTDLGGDSLAALALSNLLREIFAVEVPVGVITGPATDLRGLAAHIAAERENRTETPLFDRVHPDQTLIRATDLALEKFFDAEELAAAATAAPPVAEPRVVLLTGANGYLGRFLCLEWLERLDRVDGRLICLVRGADEAAALARLEAAFDSGDPELVRRFKELAQRRLTVVAGDIGEPGLGLAAATWRRLAAEVEHIVHPAALVNHVLPYRQLFGPNVAGTAEILRLALTERRKPIDFLSTVAVAAQIPADRFAEDGDIRVISPTRTVDRGYANGYGNSKWAAEVLLRAAHDRFDLPVAVFRSDMILAHGSFAGQLNIPDVFTRLLLSLLVTGIAPASFHAATVTGERPRAHYDGLPADFTAAAITALGARTAGFHTYDVLNPHDDGISLDTFVDWLIEAGHPIERIPEHSEWVTRFETALHALPERQRKHSLLPLLHAYRRPVPALRGSALPAAEFRAAVRAAGITADGDIPHLTRALIEKYVADLRLHGLL</sequence>
<dbReference type="PROSITE" id="PS00012">
    <property type="entry name" value="PHOSPHOPANTETHEINE"/>
    <property type="match status" value="1"/>
</dbReference>
<feature type="binding site" evidence="5">
    <location>
        <position position="806"/>
    </location>
    <ligand>
        <name>NADP(+)</name>
        <dbReference type="ChEBI" id="CHEBI:58349"/>
    </ligand>
</feature>
<dbReference type="Gene3D" id="3.40.50.12780">
    <property type="entry name" value="N-terminal domain of ligase-like"/>
    <property type="match status" value="1"/>
</dbReference>
<dbReference type="GO" id="GO:0050661">
    <property type="term" value="F:NADP binding"/>
    <property type="evidence" value="ECO:0007669"/>
    <property type="project" value="UniProtKB-UniRule"/>
</dbReference>
<feature type="binding site" evidence="5">
    <location>
        <begin position="399"/>
        <end position="400"/>
    </location>
    <ligand>
        <name>AMP</name>
        <dbReference type="ChEBI" id="CHEBI:456215"/>
    </ligand>
</feature>
<dbReference type="Gene3D" id="3.40.50.720">
    <property type="entry name" value="NAD(P)-binding Rossmann-like Domain"/>
    <property type="match status" value="1"/>
</dbReference>
<comment type="similarity">
    <text evidence="5">Belongs to the ATP-dependent AMP-binding enzyme family. Carboxylic acid reductase subfamily.</text>
</comment>
<dbReference type="GO" id="GO:0016020">
    <property type="term" value="C:membrane"/>
    <property type="evidence" value="ECO:0007669"/>
    <property type="project" value="TreeGrafter"/>
</dbReference>
<dbReference type="InterPro" id="IPR020806">
    <property type="entry name" value="PKS_PP-bd"/>
</dbReference>
<feature type="binding site" evidence="5">
    <location>
        <begin position="490"/>
        <end position="493"/>
    </location>
    <ligand>
        <name>AMP</name>
        <dbReference type="ChEBI" id="CHEBI:456215"/>
    </ligand>
</feature>
<dbReference type="Pfam" id="PF00501">
    <property type="entry name" value="AMP-binding"/>
    <property type="match status" value="1"/>
</dbReference>
<organism evidence="7 8">
    <name type="scientific">Nocardia farcinica</name>
    <dbReference type="NCBI Taxonomy" id="37329"/>
    <lineage>
        <taxon>Bacteria</taxon>
        <taxon>Bacillati</taxon>
        <taxon>Actinomycetota</taxon>
        <taxon>Actinomycetes</taxon>
        <taxon>Mycobacteriales</taxon>
        <taxon>Nocardiaceae</taxon>
        <taxon>Nocardia</taxon>
    </lineage>
</organism>
<feature type="binding site" evidence="5">
    <location>
        <begin position="769"/>
        <end position="772"/>
    </location>
    <ligand>
        <name>NADP(+)</name>
        <dbReference type="ChEBI" id="CHEBI:58349"/>
    </ligand>
</feature>
<dbReference type="KEGG" id="nfr:ERS450000_02095"/>
<evidence type="ECO:0000259" key="6">
    <source>
        <dbReference type="PROSITE" id="PS50075"/>
    </source>
</evidence>